<dbReference type="GO" id="GO:0043531">
    <property type="term" value="F:ADP binding"/>
    <property type="evidence" value="ECO:0007669"/>
    <property type="project" value="InterPro"/>
</dbReference>
<dbReference type="SMART" id="SM00028">
    <property type="entry name" value="TPR"/>
    <property type="match status" value="4"/>
</dbReference>
<dbReference type="Pfam" id="PF13424">
    <property type="entry name" value="TPR_12"/>
    <property type="match status" value="1"/>
</dbReference>
<name>A0AAU9WWX1_9CNID</name>
<comment type="caution">
    <text evidence="1">The sequence shown here is derived from an EMBL/GenBank/DDBJ whole genome shotgun (WGS) entry which is preliminary data.</text>
</comment>
<evidence type="ECO:0000313" key="2">
    <source>
        <dbReference type="Proteomes" id="UP001159428"/>
    </source>
</evidence>
<dbReference type="AlphaFoldDB" id="A0AAU9WWX1"/>
<gene>
    <name evidence="1" type="ORF">PMEA_00013469</name>
</gene>
<dbReference type="InterPro" id="IPR027417">
    <property type="entry name" value="P-loop_NTPase"/>
</dbReference>
<dbReference type="InterPro" id="IPR011990">
    <property type="entry name" value="TPR-like_helical_dom_sf"/>
</dbReference>
<dbReference type="Pfam" id="PF13181">
    <property type="entry name" value="TPR_8"/>
    <property type="match status" value="1"/>
</dbReference>
<dbReference type="Gene3D" id="1.25.40.10">
    <property type="entry name" value="Tetratricopeptide repeat domain"/>
    <property type="match status" value="2"/>
</dbReference>
<dbReference type="Gene3D" id="1.10.8.430">
    <property type="entry name" value="Helical domain of apoptotic protease-activating factors"/>
    <property type="match status" value="1"/>
</dbReference>
<evidence type="ECO:0000313" key="1">
    <source>
        <dbReference type="EMBL" id="CAH3128425.1"/>
    </source>
</evidence>
<dbReference type="SUPFAM" id="SSF48452">
    <property type="entry name" value="TPR-like"/>
    <property type="match status" value="2"/>
</dbReference>
<dbReference type="Proteomes" id="UP001159428">
    <property type="component" value="Unassembled WGS sequence"/>
</dbReference>
<reference evidence="1 2" key="1">
    <citation type="submission" date="2022-05" db="EMBL/GenBank/DDBJ databases">
        <authorList>
            <consortium name="Genoscope - CEA"/>
            <person name="William W."/>
        </authorList>
    </citation>
    <scope>NUCLEOTIDE SEQUENCE [LARGE SCALE GENOMIC DNA]</scope>
</reference>
<accession>A0AAU9WWX1</accession>
<dbReference type="EMBL" id="CALNXJ010000023">
    <property type="protein sequence ID" value="CAH3128425.1"/>
    <property type="molecule type" value="Genomic_DNA"/>
</dbReference>
<dbReference type="PANTHER" id="PTHR47691:SF3">
    <property type="entry name" value="HTH-TYPE TRANSCRIPTIONAL REGULATOR RV0890C-RELATED"/>
    <property type="match status" value="1"/>
</dbReference>
<sequence>MEVRHKLESNGNEERPVLFCSLRSKAAIAEVATSMILSCSTNLSQPPEHPKHWLQNWSKQQQKKVSFILDNADDVLESGDRTAFVTILKDMRTLSNCKITFVITTRKLFQLDPNLRMKCVRLRTLSREHAQELLLSKVLDQDVKQGLSKTDKLVQLCGCVPLALCIIGSLLLDFPEDQLIERLEEKPLDVLKEDESDENSVEKAIYTSFNFLREHEQKALVLLSVFPGSFSNIAAQAVIKAVDCQGDPGSILRSLKNRSLIETPAPYRYQIHQFIQTFAKKIDEANLSPVLQLQGEKAACIHFISHLVDIATCYWSKDKCQEAIHSFNTDRHNFEYFFQFFIKGQEKQDSQLKKTMENSVEKISQTCTFLEMCILPSDYLRHLDQLDQLLMSYQQPVTKRVELLCLLGHEYRKIGNQDEYKKLIEKAADLHSEHSEEFDNEKVSEAFFCSNYARFLSDVKNCSKAEEQFIKSLEVCEQFKPMDFVQKGISLLYAGRNDNRQNKRDQAEVKFNASLKIFQENLGSHVMTALLLKEIADFHLFHGEKGLGSAPDRRKSIELYKQALKMMESVGIKEQKECILPITNLGVCYQFQGQMEDAKSLFQASLKIAEQELTENHRWKIYAMAQMAFWFKKNGNPEEAKEWKQKALTMSDTLQLPDHQPPNKFLLDKI</sequence>
<dbReference type="InterPro" id="IPR042197">
    <property type="entry name" value="Apaf_helical"/>
</dbReference>
<keyword evidence="2" id="KW-1185">Reference proteome</keyword>
<organism evidence="1 2">
    <name type="scientific">Pocillopora meandrina</name>
    <dbReference type="NCBI Taxonomy" id="46732"/>
    <lineage>
        <taxon>Eukaryota</taxon>
        <taxon>Metazoa</taxon>
        <taxon>Cnidaria</taxon>
        <taxon>Anthozoa</taxon>
        <taxon>Hexacorallia</taxon>
        <taxon>Scleractinia</taxon>
        <taxon>Astrocoeniina</taxon>
        <taxon>Pocilloporidae</taxon>
        <taxon>Pocillopora</taxon>
    </lineage>
</organism>
<proteinExistence type="predicted"/>
<dbReference type="InterPro" id="IPR019734">
    <property type="entry name" value="TPR_rpt"/>
</dbReference>
<dbReference type="SUPFAM" id="SSF52540">
    <property type="entry name" value="P-loop containing nucleoside triphosphate hydrolases"/>
    <property type="match status" value="1"/>
</dbReference>
<dbReference type="PANTHER" id="PTHR47691">
    <property type="entry name" value="REGULATOR-RELATED"/>
    <property type="match status" value="1"/>
</dbReference>
<protein>
    <submittedName>
        <fullName evidence="1">Uncharacterized protein</fullName>
    </submittedName>
</protein>